<reference evidence="1 2" key="1">
    <citation type="submission" date="2023-02" db="EMBL/GenBank/DDBJ databases">
        <authorList>
            <person name="Maleckis M."/>
        </authorList>
    </citation>
    <scope>NUCLEOTIDE SEQUENCE [LARGE SCALE GENOMIC DNA]</scope>
    <source>
        <strain evidence="1 2">P8-A2</strain>
    </source>
</reference>
<name>A0ABU3V0L4_9ACTN</name>
<gene>
    <name evidence="1" type="ORF">PU648_45625</name>
</gene>
<sequence length="70" mass="7616">MGDFAYETPPNQLTALRVWLTAHQGSTAEEIAESVFPGKLTAPARVRAGLASLRSRCEARRDGDPWYPAG</sequence>
<evidence type="ECO:0000313" key="2">
    <source>
        <dbReference type="Proteomes" id="UP001257627"/>
    </source>
</evidence>
<dbReference type="EMBL" id="JARAKF010000001">
    <property type="protein sequence ID" value="MDU8999515.1"/>
    <property type="molecule type" value="Genomic_DNA"/>
</dbReference>
<proteinExistence type="predicted"/>
<evidence type="ECO:0000313" key="1">
    <source>
        <dbReference type="EMBL" id="MDU8999515.1"/>
    </source>
</evidence>
<dbReference type="Proteomes" id="UP001257627">
    <property type="component" value="Unassembled WGS sequence"/>
</dbReference>
<keyword evidence="2" id="KW-1185">Reference proteome</keyword>
<comment type="caution">
    <text evidence="1">The sequence shown here is derived from an EMBL/GenBank/DDBJ whole genome shotgun (WGS) entry which is preliminary data.</text>
</comment>
<dbReference type="RefSeq" id="WP_266997467.1">
    <property type="nucleotide sequence ID" value="NZ_CP107955.1"/>
</dbReference>
<protein>
    <submittedName>
        <fullName evidence="1">Uncharacterized protein</fullName>
    </submittedName>
</protein>
<accession>A0ABU3V0L4</accession>
<organism evidence="1 2">
    <name type="scientific">Streptomyces mirabilis</name>
    <dbReference type="NCBI Taxonomy" id="68239"/>
    <lineage>
        <taxon>Bacteria</taxon>
        <taxon>Bacillati</taxon>
        <taxon>Actinomycetota</taxon>
        <taxon>Actinomycetes</taxon>
        <taxon>Kitasatosporales</taxon>
        <taxon>Streptomycetaceae</taxon>
        <taxon>Streptomyces</taxon>
    </lineage>
</organism>